<sequence>MHAEPRSTNDVDFIAALRPAHASALARSLEADFYIDEATALDAILNHRSFNLIDEQTFVKIDVFVPPPGPLGADQLRRRVKVAVAFHQQRHGLQALLGLGWRLLPHHDQLLSAQRESSSAPSSSSGIQ</sequence>
<accession>A0A2S9XUG2</accession>
<reference evidence="1 2" key="1">
    <citation type="submission" date="2018-03" db="EMBL/GenBank/DDBJ databases">
        <title>Draft Genome Sequences of the Obligatory Marine Myxobacteria Enhygromyxa salina SWB007.</title>
        <authorList>
            <person name="Poehlein A."/>
            <person name="Moghaddam J.A."/>
            <person name="Harms H."/>
            <person name="Alanjari M."/>
            <person name="Koenig G.M."/>
            <person name="Daniel R."/>
            <person name="Schaeberle T.F."/>
        </authorList>
    </citation>
    <scope>NUCLEOTIDE SEQUENCE [LARGE SCALE GENOMIC DNA]</scope>
    <source>
        <strain evidence="1 2">SWB007</strain>
    </source>
</reference>
<evidence type="ECO:0000313" key="2">
    <source>
        <dbReference type="Proteomes" id="UP000238823"/>
    </source>
</evidence>
<comment type="caution">
    <text evidence="1">The sequence shown here is derived from an EMBL/GenBank/DDBJ whole genome shotgun (WGS) entry which is preliminary data.</text>
</comment>
<dbReference type="Proteomes" id="UP000238823">
    <property type="component" value="Unassembled WGS sequence"/>
</dbReference>
<protein>
    <recommendedName>
        <fullName evidence="3">Nucleotidyltransferase</fullName>
    </recommendedName>
</protein>
<dbReference type="EMBL" id="PVNL01000135">
    <property type="protein sequence ID" value="PRP96370.1"/>
    <property type="molecule type" value="Genomic_DNA"/>
</dbReference>
<organism evidence="1 2">
    <name type="scientific">Enhygromyxa salina</name>
    <dbReference type="NCBI Taxonomy" id="215803"/>
    <lineage>
        <taxon>Bacteria</taxon>
        <taxon>Pseudomonadati</taxon>
        <taxon>Myxococcota</taxon>
        <taxon>Polyangia</taxon>
        <taxon>Nannocystales</taxon>
        <taxon>Nannocystaceae</taxon>
        <taxon>Enhygromyxa</taxon>
    </lineage>
</organism>
<proteinExistence type="predicted"/>
<evidence type="ECO:0000313" key="1">
    <source>
        <dbReference type="EMBL" id="PRP96370.1"/>
    </source>
</evidence>
<name>A0A2S9XUG2_9BACT</name>
<dbReference type="AlphaFoldDB" id="A0A2S9XUG2"/>
<gene>
    <name evidence="1" type="ORF">ENSA7_71850</name>
</gene>
<evidence type="ECO:0008006" key="3">
    <source>
        <dbReference type="Google" id="ProtNLM"/>
    </source>
</evidence>